<dbReference type="Proteomes" id="UP000233556">
    <property type="component" value="Unassembled WGS sequence"/>
</dbReference>
<gene>
    <name evidence="1" type="ORF">llap_4274</name>
</gene>
<keyword evidence="2" id="KW-1185">Reference proteome</keyword>
<dbReference type="PANTHER" id="PTHR33332">
    <property type="entry name" value="REVERSE TRANSCRIPTASE DOMAIN-CONTAINING PROTEIN"/>
    <property type="match status" value="1"/>
</dbReference>
<reference evidence="2" key="2">
    <citation type="submission" date="2017-12" db="EMBL/GenBank/DDBJ databases">
        <title>Genome sequence of the Bar-tailed Godwit (Limosa lapponica baueri).</title>
        <authorList>
            <person name="Lima N.C.B."/>
            <person name="Parody-Merino A.M."/>
            <person name="Battley P.F."/>
            <person name="Fidler A.E."/>
            <person name="Prosdocimi F."/>
        </authorList>
    </citation>
    <scope>NUCLEOTIDE SEQUENCE [LARGE SCALE GENOMIC DNA]</scope>
</reference>
<proteinExistence type="predicted"/>
<sequence length="411" mass="46783">MQRYRLGEEWLESCPAEEDLGLLVDCRLNMSQQCAQLAKKANGILACVRNSVASRTRKVIVLLYSALVRLHLEYGVQFWAPHYRNDTEVLEHVQRRARKLVRDLENKSYEERLRELGLFILEKRRPRGDLITLYNYLKAACSEVKSWLHGQYCTWRPIASWVPQGFIVLRLVLFNISINDLKVATRVKFADDAKLGVGTQKGAMGTKFGAETEVSEEILVSDDYPVNNFVLLTTLVIGLLIYLKSVIKSMNQNGEKSASVAEAEYILRPEETLISQVLVTKKRDQAFLSFMIILKNWHGPGNIPHSQSGCGSSGFSRVYVPPRENYIIPFQIRWSVKVQMNVEYILEKNWKAISSVRLVSTEPWELLVHPFQETPVSDQPSTPLCSTKYIDEVSVDSPEKEDTADVQASAL</sequence>
<organism evidence="1 2">
    <name type="scientific">Limosa lapponica baueri</name>
    <dbReference type="NCBI Taxonomy" id="1758121"/>
    <lineage>
        <taxon>Eukaryota</taxon>
        <taxon>Metazoa</taxon>
        <taxon>Chordata</taxon>
        <taxon>Craniata</taxon>
        <taxon>Vertebrata</taxon>
        <taxon>Euteleostomi</taxon>
        <taxon>Archelosauria</taxon>
        <taxon>Archosauria</taxon>
        <taxon>Dinosauria</taxon>
        <taxon>Saurischia</taxon>
        <taxon>Theropoda</taxon>
        <taxon>Coelurosauria</taxon>
        <taxon>Aves</taxon>
        <taxon>Neognathae</taxon>
        <taxon>Neoaves</taxon>
        <taxon>Charadriiformes</taxon>
        <taxon>Scolopacidae</taxon>
        <taxon>Limosa</taxon>
    </lineage>
</organism>
<reference evidence="2" key="1">
    <citation type="submission" date="2017-11" db="EMBL/GenBank/DDBJ databases">
        <authorList>
            <person name="Lima N.C."/>
            <person name="Parody-Merino A.M."/>
            <person name="Battley P.F."/>
            <person name="Fidler A.E."/>
            <person name="Prosdocimi F."/>
        </authorList>
    </citation>
    <scope>NUCLEOTIDE SEQUENCE [LARGE SCALE GENOMIC DNA]</scope>
</reference>
<name>A0A2I0UHA9_LIMLA</name>
<accession>A0A2I0UHA9</accession>
<dbReference type="AlphaFoldDB" id="A0A2I0UHA9"/>
<evidence type="ECO:0000313" key="2">
    <source>
        <dbReference type="Proteomes" id="UP000233556"/>
    </source>
</evidence>
<evidence type="ECO:0000313" key="1">
    <source>
        <dbReference type="EMBL" id="PKU45421.1"/>
    </source>
</evidence>
<dbReference type="OrthoDB" id="419189at2759"/>
<protein>
    <submittedName>
        <fullName evidence="1">Uncharacterized protein</fullName>
    </submittedName>
</protein>
<dbReference type="EMBL" id="KZ505761">
    <property type="protein sequence ID" value="PKU45421.1"/>
    <property type="molecule type" value="Genomic_DNA"/>
</dbReference>